<proteinExistence type="predicted"/>
<gene>
    <name evidence="3" type="ORF">ERX46_08135</name>
</gene>
<feature type="region of interest" description="Disordered" evidence="1">
    <location>
        <begin position="129"/>
        <end position="152"/>
    </location>
</feature>
<keyword evidence="2" id="KW-0812">Transmembrane</keyword>
<dbReference type="AlphaFoldDB" id="A0A4Q4KNC6"/>
<feature type="transmembrane region" description="Helical" evidence="2">
    <location>
        <begin position="55"/>
        <end position="82"/>
    </location>
</feature>
<dbReference type="OrthoDB" id="9790326at2"/>
<protein>
    <submittedName>
        <fullName evidence="3">DUF983 domain-containing protein</fullName>
    </submittedName>
</protein>
<feature type="transmembrane region" description="Helical" evidence="2">
    <location>
        <begin position="88"/>
        <end position="107"/>
    </location>
</feature>
<reference evidence="3 4" key="1">
    <citation type="submission" date="2019-02" db="EMBL/GenBank/DDBJ databases">
        <title>Genome sequence of the sea-ice species Brumimicrobium glaciale.</title>
        <authorList>
            <person name="Bowman J.P."/>
        </authorList>
    </citation>
    <scope>NUCLEOTIDE SEQUENCE [LARGE SCALE GENOMIC DNA]</scope>
    <source>
        <strain evidence="3 4">IC156</strain>
    </source>
</reference>
<evidence type="ECO:0000313" key="4">
    <source>
        <dbReference type="Proteomes" id="UP000293952"/>
    </source>
</evidence>
<evidence type="ECO:0000256" key="1">
    <source>
        <dbReference type="SAM" id="MobiDB-lite"/>
    </source>
</evidence>
<evidence type="ECO:0000313" key="3">
    <source>
        <dbReference type="EMBL" id="RYM33924.1"/>
    </source>
</evidence>
<name>A0A4Q4KNC6_9FLAO</name>
<keyword evidence="2" id="KW-1133">Transmembrane helix</keyword>
<dbReference type="RefSeq" id="WP_130093365.1">
    <property type="nucleotide sequence ID" value="NZ_SETE01000003.1"/>
</dbReference>
<sequence>MGWNESRVKSVLTNTCPSCHKGKVFKYNTIFNLRKFDKMYERCSECGHKYERETAFFIGAMYASYGITVAISVATFVLTYLIYQETPYWVYMINILIVLIIFAPLSFRLGRLAWINIFTGYDPKAIEKHQQQTNESSTAVPKNRETQINEQE</sequence>
<accession>A0A4Q4KNC6</accession>
<evidence type="ECO:0000256" key="2">
    <source>
        <dbReference type="SAM" id="Phobius"/>
    </source>
</evidence>
<keyword evidence="2" id="KW-0472">Membrane</keyword>
<dbReference type="Pfam" id="PF06170">
    <property type="entry name" value="DUF983"/>
    <property type="match status" value="1"/>
</dbReference>
<dbReference type="EMBL" id="SETE01000003">
    <property type="protein sequence ID" value="RYM33924.1"/>
    <property type="molecule type" value="Genomic_DNA"/>
</dbReference>
<dbReference type="InterPro" id="IPR009325">
    <property type="entry name" value="DUF983"/>
</dbReference>
<comment type="caution">
    <text evidence="3">The sequence shown here is derived from an EMBL/GenBank/DDBJ whole genome shotgun (WGS) entry which is preliminary data.</text>
</comment>
<keyword evidence="4" id="KW-1185">Reference proteome</keyword>
<organism evidence="3 4">
    <name type="scientific">Brumimicrobium glaciale</name>
    <dbReference type="NCBI Taxonomy" id="200475"/>
    <lineage>
        <taxon>Bacteria</taxon>
        <taxon>Pseudomonadati</taxon>
        <taxon>Bacteroidota</taxon>
        <taxon>Flavobacteriia</taxon>
        <taxon>Flavobacteriales</taxon>
        <taxon>Crocinitomicaceae</taxon>
        <taxon>Brumimicrobium</taxon>
    </lineage>
</organism>
<feature type="compositionally biased region" description="Basic and acidic residues" evidence="1">
    <location>
        <begin position="142"/>
        <end position="152"/>
    </location>
</feature>
<dbReference type="Proteomes" id="UP000293952">
    <property type="component" value="Unassembled WGS sequence"/>
</dbReference>
<feature type="compositionally biased region" description="Polar residues" evidence="1">
    <location>
        <begin position="131"/>
        <end position="141"/>
    </location>
</feature>